<dbReference type="InterPro" id="IPR014729">
    <property type="entry name" value="Rossmann-like_a/b/a_fold"/>
</dbReference>
<dbReference type="PANTHER" id="PTHR46268">
    <property type="entry name" value="STRESS RESPONSE PROTEIN NHAX"/>
    <property type="match status" value="1"/>
</dbReference>
<dbReference type="InterPro" id="IPR006016">
    <property type="entry name" value="UspA"/>
</dbReference>
<comment type="similarity">
    <text evidence="1">Belongs to the universal stress protein A family.</text>
</comment>
<dbReference type="OrthoDB" id="105697at2157"/>
<evidence type="ECO:0000259" key="2">
    <source>
        <dbReference type="Pfam" id="PF00582"/>
    </source>
</evidence>
<protein>
    <submittedName>
        <fullName evidence="3">Nucleotide-binding universal stress protein, UspA family</fullName>
    </submittedName>
</protein>
<dbReference type="AlphaFoldDB" id="A0A1G9UR07"/>
<keyword evidence="4" id="KW-1185">Reference proteome</keyword>
<dbReference type="SUPFAM" id="SSF52402">
    <property type="entry name" value="Adenine nucleotide alpha hydrolases-like"/>
    <property type="match status" value="2"/>
</dbReference>
<dbReference type="InterPro" id="IPR006015">
    <property type="entry name" value="Universal_stress_UspA"/>
</dbReference>
<name>A0A1G9UR07_9EURY</name>
<sequence>MYDRILVPTDGSDWAMAAANHAFALAKLGDATVHALSVVDLRHFEDDVVGSASEDLSIAEQAAKAAVERVQQVGEESGCRVRTHVERGIPHETVLRFVADHDVDLVVMGTHGRTGLERFLLGSVTERVLRGSPVPVLTTHLDGDGGTLPTYEHLLVPTDGSEGARDALDRAVAVATAAGARLTVLSVVDSRAFTGGFETGPTLPNIREQLQQYAEDAADALVRRAADAGVDADSVVTVGLPATEITAYAESNDVDLVVMGTHGRSGLERLILGSVTERVVRTSETPVLAVTPTE</sequence>
<organism evidence="3 4">
    <name type="scientific">Halogranum gelatinilyticum</name>
    <dbReference type="NCBI Taxonomy" id="660521"/>
    <lineage>
        <taxon>Archaea</taxon>
        <taxon>Methanobacteriati</taxon>
        <taxon>Methanobacteriota</taxon>
        <taxon>Stenosarchaea group</taxon>
        <taxon>Halobacteria</taxon>
        <taxon>Halobacteriales</taxon>
        <taxon>Haloferacaceae</taxon>
    </lineage>
</organism>
<feature type="domain" description="UspA" evidence="2">
    <location>
        <begin position="1"/>
        <end position="138"/>
    </location>
</feature>
<feature type="domain" description="UspA" evidence="2">
    <location>
        <begin position="151"/>
        <end position="290"/>
    </location>
</feature>
<dbReference type="RefSeq" id="WP_089697570.1">
    <property type="nucleotide sequence ID" value="NZ_FNHL01000002.1"/>
</dbReference>
<evidence type="ECO:0000313" key="4">
    <source>
        <dbReference type="Proteomes" id="UP000199451"/>
    </source>
</evidence>
<gene>
    <name evidence="3" type="ORF">SAMN04487949_2298</name>
</gene>
<proteinExistence type="inferred from homology"/>
<dbReference type="STRING" id="660521.SAMN04487949_2298"/>
<reference evidence="4" key="1">
    <citation type="submission" date="2016-10" db="EMBL/GenBank/DDBJ databases">
        <authorList>
            <person name="Varghese N."/>
            <person name="Submissions S."/>
        </authorList>
    </citation>
    <scope>NUCLEOTIDE SEQUENCE [LARGE SCALE GENOMIC DNA]</scope>
    <source>
        <strain evidence="4">CGMCC 1.10119</strain>
    </source>
</reference>
<dbReference type="Gene3D" id="3.40.50.620">
    <property type="entry name" value="HUPs"/>
    <property type="match status" value="2"/>
</dbReference>
<dbReference type="EMBL" id="FNHL01000002">
    <property type="protein sequence ID" value="SDM62330.1"/>
    <property type="molecule type" value="Genomic_DNA"/>
</dbReference>
<evidence type="ECO:0000256" key="1">
    <source>
        <dbReference type="ARBA" id="ARBA00008791"/>
    </source>
</evidence>
<dbReference type="PRINTS" id="PR01438">
    <property type="entry name" value="UNVRSLSTRESS"/>
</dbReference>
<dbReference type="Proteomes" id="UP000199451">
    <property type="component" value="Unassembled WGS sequence"/>
</dbReference>
<evidence type="ECO:0000313" key="3">
    <source>
        <dbReference type="EMBL" id="SDM62330.1"/>
    </source>
</evidence>
<dbReference type="CDD" id="cd00293">
    <property type="entry name" value="USP-like"/>
    <property type="match status" value="2"/>
</dbReference>
<dbReference type="PANTHER" id="PTHR46268:SF6">
    <property type="entry name" value="UNIVERSAL STRESS PROTEIN UP12"/>
    <property type="match status" value="1"/>
</dbReference>
<accession>A0A1G9UR07</accession>
<dbReference type="Pfam" id="PF00582">
    <property type="entry name" value="Usp"/>
    <property type="match status" value="2"/>
</dbReference>